<dbReference type="EMBL" id="AGNL01041662">
    <property type="protein sequence ID" value="EJK51425.1"/>
    <property type="molecule type" value="Genomic_DNA"/>
</dbReference>
<protein>
    <submittedName>
        <fullName evidence="2">Uncharacterized protein</fullName>
    </submittedName>
</protein>
<evidence type="ECO:0000313" key="3">
    <source>
        <dbReference type="Proteomes" id="UP000266841"/>
    </source>
</evidence>
<accession>K0RDW0</accession>
<dbReference type="AlphaFoldDB" id="K0RDW0"/>
<gene>
    <name evidence="2" type="ORF">THAOC_29401</name>
</gene>
<dbReference type="Proteomes" id="UP000266841">
    <property type="component" value="Unassembled WGS sequence"/>
</dbReference>
<name>K0RDW0_THAOC</name>
<proteinExistence type="predicted"/>
<organism evidence="2 3">
    <name type="scientific">Thalassiosira oceanica</name>
    <name type="common">Marine diatom</name>
    <dbReference type="NCBI Taxonomy" id="159749"/>
    <lineage>
        <taxon>Eukaryota</taxon>
        <taxon>Sar</taxon>
        <taxon>Stramenopiles</taxon>
        <taxon>Ochrophyta</taxon>
        <taxon>Bacillariophyta</taxon>
        <taxon>Coscinodiscophyceae</taxon>
        <taxon>Thalassiosirophycidae</taxon>
        <taxon>Thalassiosirales</taxon>
        <taxon>Thalassiosiraceae</taxon>
        <taxon>Thalassiosira</taxon>
    </lineage>
</organism>
<feature type="non-terminal residue" evidence="2">
    <location>
        <position position="1"/>
    </location>
</feature>
<evidence type="ECO:0000313" key="2">
    <source>
        <dbReference type="EMBL" id="EJK51425.1"/>
    </source>
</evidence>
<sequence>SPPEVQRPVEPPRLQARLRGLECIWRDRVGEFKRRLAAEDRKRVDLMRSTLNATQLGYSEPAGEPANAASSLDNEVALLAQQLLRGDSDVFEDGASLAPSLASTLSTPTTATPKSKPSSDVDGLLARQLNSFEEALQSIADAQINRIKEATAAPGAGDAAPRRYAAFKPRELTPEQQPCKNRRRLGIGWTCPCGGTADPTKGCDAAKKFSGTRSGIVRAAMEFERAKSKTS</sequence>
<feature type="region of interest" description="Disordered" evidence="1">
    <location>
        <begin position="101"/>
        <end position="121"/>
    </location>
</feature>
<reference evidence="2 3" key="1">
    <citation type="journal article" date="2012" name="Genome Biol.">
        <title>Genome and low-iron response of an oceanic diatom adapted to chronic iron limitation.</title>
        <authorList>
            <person name="Lommer M."/>
            <person name="Specht M."/>
            <person name="Roy A.S."/>
            <person name="Kraemer L."/>
            <person name="Andreson R."/>
            <person name="Gutowska M.A."/>
            <person name="Wolf J."/>
            <person name="Bergner S.V."/>
            <person name="Schilhabel M.B."/>
            <person name="Klostermeier U.C."/>
            <person name="Beiko R.G."/>
            <person name="Rosenstiel P."/>
            <person name="Hippler M."/>
            <person name="Laroche J."/>
        </authorList>
    </citation>
    <scope>NUCLEOTIDE SEQUENCE [LARGE SCALE GENOMIC DNA]</scope>
    <source>
        <strain evidence="2 3">CCMP1005</strain>
    </source>
</reference>
<comment type="caution">
    <text evidence="2">The sequence shown here is derived from an EMBL/GenBank/DDBJ whole genome shotgun (WGS) entry which is preliminary data.</text>
</comment>
<keyword evidence="3" id="KW-1185">Reference proteome</keyword>
<feature type="compositionally biased region" description="Low complexity" evidence="1">
    <location>
        <begin position="101"/>
        <end position="118"/>
    </location>
</feature>
<evidence type="ECO:0000256" key="1">
    <source>
        <dbReference type="SAM" id="MobiDB-lite"/>
    </source>
</evidence>